<reference evidence="2" key="1">
    <citation type="journal article" date="2020" name="Fungal Divers.">
        <title>Resolving the Mortierellaceae phylogeny through synthesis of multi-gene phylogenetics and phylogenomics.</title>
        <authorList>
            <person name="Vandepol N."/>
            <person name="Liber J."/>
            <person name="Desiro A."/>
            <person name="Na H."/>
            <person name="Kennedy M."/>
            <person name="Barry K."/>
            <person name="Grigoriev I.V."/>
            <person name="Miller A.N."/>
            <person name="O'Donnell K."/>
            <person name="Stajich J.E."/>
            <person name="Bonito G."/>
        </authorList>
    </citation>
    <scope>NUCLEOTIDE SEQUENCE</scope>
    <source>
        <strain evidence="2">KOD948</strain>
    </source>
</reference>
<dbReference type="SUPFAM" id="SSF50182">
    <property type="entry name" value="Sm-like ribonucleoproteins"/>
    <property type="match status" value="1"/>
</dbReference>
<dbReference type="Gene3D" id="2.30.30.100">
    <property type="match status" value="1"/>
</dbReference>
<protein>
    <recommendedName>
        <fullName evidence="4">LSM domain-containing protein</fullName>
    </recommendedName>
</protein>
<comment type="caution">
    <text evidence="2">The sequence shown here is derived from an EMBL/GenBank/DDBJ whole genome shotgun (WGS) entry which is preliminary data.</text>
</comment>
<dbReference type="AlphaFoldDB" id="A0A9P6QEC8"/>
<evidence type="ECO:0008006" key="4">
    <source>
        <dbReference type="Google" id="ProtNLM"/>
    </source>
</evidence>
<dbReference type="OrthoDB" id="368909at2759"/>
<dbReference type="Proteomes" id="UP000726737">
    <property type="component" value="Unassembled WGS sequence"/>
</dbReference>
<organism evidence="2 3">
    <name type="scientific">Mortierella polycephala</name>
    <dbReference type="NCBI Taxonomy" id="41804"/>
    <lineage>
        <taxon>Eukaryota</taxon>
        <taxon>Fungi</taxon>
        <taxon>Fungi incertae sedis</taxon>
        <taxon>Mucoromycota</taxon>
        <taxon>Mortierellomycotina</taxon>
        <taxon>Mortierellomycetes</taxon>
        <taxon>Mortierellales</taxon>
        <taxon>Mortierellaceae</taxon>
        <taxon>Mortierella</taxon>
    </lineage>
</organism>
<dbReference type="InterPro" id="IPR010920">
    <property type="entry name" value="LSM_dom_sf"/>
</dbReference>
<evidence type="ECO:0000256" key="1">
    <source>
        <dbReference type="SAM" id="MobiDB-lite"/>
    </source>
</evidence>
<dbReference type="EMBL" id="JAAAJA010000013">
    <property type="protein sequence ID" value="KAG0266750.1"/>
    <property type="molecule type" value="Genomic_DNA"/>
</dbReference>
<accession>A0A9P6QEC8</accession>
<dbReference type="PANTHER" id="PTHR10701">
    <property type="entry name" value="SMALL NUCLEAR RIBONUCLEOPROTEIN-ASSOCIATED PROTEIN B AND N"/>
    <property type="match status" value="1"/>
</dbReference>
<dbReference type="GO" id="GO:0031417">
    <property type="term" value="C:NatC complex"/>
    <property type="evidence" value="ECO:0007669"/>
    <property type="project" value="InterPro"/>
</dbReference>
<feature type="region of interest" description="Disordered" evidence="1">
    <location>
        <begin position="55"/>
        <end position="101"/>
    </location>
</feature>
<name>A0A9P6QEC8_9FUNG</name>
<dbReference type="InterPro" id="IPR034110">
    <property type="entry name" value="LSMD1_Sm"/>
</dbReference>
<evidence type="ECO:0000313" key="2">
    <source>
        <dbReference type="EMBL" id="KAG0266750.1"/>
    </source>
</evidence>
<sequence>MEPTEDPPLVATLRSLLNRSTRIEITDGRVFVGQFMCIDHSKNIILSAAYESRLSSTSSTGRHNKTKNKDKDNTGSESLAPAQSQPQPPTELEDTAVGTTAPPRSILLNTKEEEGKLHFVAWIQVTKKRFVGLVMIPGQHIVKAEMDVSHLRGTDSRIKAPTVYNMDYLRG</sequence>
<keyword evidence="3" id="KW-1185">Reference proteome</keyword>
<gene>
    <name evidence="2" type="ORF">BG011_001209</name>
</gene>
<dbReference type="PANTHER" id="PTHR10701:SF5">
    <property type="entry name" value="N-ALPHA-ACETYLTRANSFERASE 38, NATC AUXILIARY SUBUNIT"/>
    <property type="match status" value="1"/>
</dbReference>
<dbReference type="InterPro" id="IPR050914">
    <property type="entry name" value="snRNP_SmB/NAA38-like"/>
</dbReference>
<proteinExistence type="predicted"/>
<evidence type="ECO:0000313" key="3">
    <source>
        <dbReference type="Proteomes" id="UP000726737"/>
    </source>
</evidence>
<dbReference type="CDD" id="cd06168">
    <property type="entry name" value="LSMD1"/>
    <property type="match status" value="1"/>
</dbReference>